<sequence length="106" mass="11928">MTETEKKWQERVLAWKASGKSSEEFAQGQGYAAITLQQWGFRLRKKEREAKTETVALARVLRSDATPSFASPTMAVDIGGARIEVRAGFDRALLLERKRPTPTAWC</sequence>
<dbReference type="RefSeq" id="WP_394821485.1">
    <property type="nucleotide sequence ID" value="NZ_CP089984.1"/>
</dbReference>
<proteinExistence type="predicted"/>
<accession>A0ABZ2LM83</accession>
<protein>
    <recommendedName>
        <fullName evidence="3">Transposase</fullName>
    </recommendedName>
</protein>
<evidence type="ECO:0000313" key="1">
    <source>
        <dbReference type="EMBL" id="WXB11870.1"/>
    </source>
</evidence>
<dbReference type="EMBL" id="CP089984">
    <property type="protein sequence ID" value="WXB11870.1"/>
    <property type="molecule type" value="Genomic_DNA"/>
</dbReference>
<name>A0ABZ2LM83_9BACT</name>
<keyword evidence="2" id="KW-1185">Reference proteome</keyword>
<evidence type="ECO:0000313" key="2">
    <source>
        <dbReference type="Proteomes" id="UP001370348"/>
    </source>
</evidence>
<organism evidence="1 2">
    <name type="scientific">Pendulispora albinea</name>
    <dbReference type="NCBI Taxonomy" id="2741071"/>
    <lineage>
        <taxon>Bacteria</taxon>
        <taxon>Pseudomonadati</taxon>
        <taxon>Myxococcota</taxon>
        <taxon>Myxococcia</taxon>
        <taxon>Myxococcales</taxon>
        <taxon>Sorangiineae</taxon>
        <taxon>Pendulisporaceae</taxon>
        <taxon>Pendulispora</taxon>
    </lineage>
</organism>
<gene>
    <name evidence="1" type="ORF">LZC94_28935</name>
</gene>
<dbReference type="Proteomes" id="UP001370348">
    <property type="component" value="Chromosome"/>
</dbReference>
<dbReference type="NCBIfam" id="NF047593">
    <property type="entry name" value="IS66_ISAeme5_TnpA"/>
    <property type="match status" value="1"/>
</dbReference>
<reference evidence="1 2" key="1">
    <citation type="submission" date="2021-12" db="EMBL/GenBank/DDBJ databases">
        <title>Discovery of the Pendulisporaceae a myxobacterial family with distinct sporulation behavior and unique specialized metabolism.</title>
        <authorList>
            <person name="Garcia R."/>
            <person name="Popoff A."/>
            <person name="Bader C.D."/>
            <person name="Loehr J."/>
            <person name="Walesch S."/>
            <person name="Walt C."/>
            <person name="Boldt J."/>
            <person name="Bunk B."/>
            <person name="Haeckl F.J.F.P.J."/>
            <person name="Gunesch A.P."/>
            <person name="Birkelbach J."/>
            <person name="Nuebel U."/>
            <person name="Pietschmann T."/>
            <person name="Bach T."/>
            <person name="Mueller R."/>
        </authorList>
    </citation>
    <scope>NUCLEOTIDE SEQUENCE [LARGE SCALE GENOMIC DNA]</scope>
    <source>
        <strain evidence="1 2">MSr11954</strain>
    </source>
</reference>
<evidence type="ECO:0008006" key="3">
    <source>
        <dbReference type="Google" id="ProtNLM"/>
    </source>
</evidence>